<evidence type="ECO:0000313" key="2">
    <source>
        <dbReference type="Proteomes" id="UP000765509"/>
    </source>
</evidence>
<dbReference type="EMBL" id="AVOT02004369">
    <property type="protein sequence ID" value="MBW0476170.1"/>
    <property type="molecule type" value="Genomic_DNA"/>
</dbReference>
<protein>
    <submittedName>
        <fullName evidence="1">Uncharacterized protein</fullName>
    </submittedName>
</protein>
<keyword evidence="2" id="KW-1185">Reference proteome</keyword>
<accession>A0A9Q3GRD5</accession>
<name>A0A9Q3GRD5_9BASI</name>
<dbReference type="OrthoDB" id="2508855at2759"/>
<dbReference type="Proteomes" id="UP000765509">
    <property type="component" value="Unassembled WGS sequence"/>
</dbReference>
<gene>
    <name evidence="1" type="ORF">O181_015885</name>
</gene>
<reference evidence="1" key="1">
    <citation type="submission" date="2021-03" db="EMBL/GenBank/DDBJ databases">
        <title>Draft genome sequence of rust myrtle Austropuccinia psidii MF-1, a brazilian biotype.</title>
        <authorList>
            <person name="Quecine M.C."/>
            <person name="Pachon D.M.R."/>
            <person name="Bonatelli M.L."/>
            <person name="Correr F.H."/>
            <person name="Franceschini L.M."/>
            <person name="Leite T.F."/>
            <person name="Margarido G.R.A."/>
            <person name="Almeida C.A."/>
            <person name="Ferrarezi J.A."/>
            <person name="Labate C.A."/>
        </authorList>
    </citation>
    <scope>NUCLEOTIDE SEQUENCE</scope>
    <source>
        <strain evidence="1">MF-1</strain>
    </source>
</reference>
<sequence length="194" mass="21852">MPPRWTTDNLGIGQPEHASDELLRLLNAISFLTDQVNELQINPENQKQINSRIGNALANSNTLKPVQQRFWEGPLALHVLLNPKHTILRFDIQNYSAWLDNFTTIITFVYKISQISIDKFLAMLNGNNASSMLIVILQTIDNSTKKLLSKQNSTPASLFLTLKLHCYCLSHLHKLGTVRNLIANIKVTQSCSTS</sequence>
<proteinExistence type="predicted"/>
<dbReference type="AlphaFoldDB" id="A0A9Q3GRD5"/>
<evidence type="ECO:0000313" key="1">
    <source>
        <dbReference type="EMBL" id="MBW0476170.1"/>
    </source>
</evidence>
<comment type="caution">
    <text evidence="1">The sequence shown here is derived from an EMBL/GenBank/DDBJ whole genome shotgun (WGS) entry which is preliminary data.</text>
</comment>
<organism evidence="1 2">
    <name type="scientific">Austropuccinia psidii MF-1</name>
    <dbReference type="NCBI Taxonomy" id="1389203"/>
    <lineage>
        <taxon>Eukaryota</taxon>
        <taxon>Fungi</taxon>
        <taxon>Dikarya</taxon>
        <taxon>Basidiomycota</taxon>
        <taxon>Pucciniomycotina</taxon>
        <taxon>Pucciniomycetes</taxon>
        <taxon>Pucciniales</taxon>
        <taxon>Sphaerophragmiaceae</taxon>
        <taxon>Austropuccinia</taxon>
    </lineage>
</organism>